<comment type="caution">
    <text evidence="4">The sequence shown here is derived from an EMBL/GenBank/DDBJ whole genome shotgun (WGS) entry which is preliminary data.</text>
</comment>
<evidence type="ECO:0000313" key="4">
    <source>
        <dbReference type="EMBL" id="MET1756683.1"/>
    </source>
</evidence>
<proteinExistence type="inferred from homology"/>
<organism evidence="4 5">
    <name type="scientific">Novosphingobium kalidii</name>
    <dbReference type="NCBI Taxonomy" id="3230299"/>
    <lineage>
        <taxon>Bacteria</taxon>
        <taxon>Pseudomonadati</taxon>
        <taxon>Pseudomonadota</taxon>
        <taxon>Alphaproteobacteria</taxon>
        <taxon>Sphingomonadales</taxon>
        <taxon>Sphingomonadaceae</taxon>
        <taxon>Novosphingobium</taxon>
    </lineage>
</organism>
<dbReference type="Gene3D" id="3.40.50.300">
    <property type="entry name" value="P-loop containing nucleotide triphosphate hydrolases"/>
    <property type="match status" value="1"/>
</dbReference>
<dbReference type="SUPFAM" id="SSF52540">
    <property type="entry name" value="P-loop containing nucleoside triphosphate hydrolases"/>
    <property type="match status" value="1"/>
</dbReference>
<reference evidence="4 5" key="1">
    <citation type="submission" date="2024-07" db="EMBL/GenBank/DDBJ databases">
        <title>Novosphingobium kalidii RD2P27.</title>
        <authorList>
            <person name="Sun J.-Q."/>
        </authorList>
    </citation>
    <scope>NUCLEOTIDE SEQUENCE [LARGE SCALE GENOMIC DNA]</scope>
    <source>
        <strain evidence="4 5">RD2P27</strain>
    </source>
</reference>
<keyword evidence="5" id="KW-1185">Reference proteome</keyword>
<evidence type="ECO:0000313" key="5">
    <source>
        <dbReference type="Proteomes" id="UP001548713"/>
    </source>
</evidence>
<sequence length="293" mass="32781">MMANQNIKSLLRAVRRRYWHEPQLRAAATRADAILVSFPKSGRTWLRYLLSCYLAELAELGFQPDLASTFRVLPNFDRSRHRGINGFAGKRPQLPLILVSHLPFNERMFLQRPIIFLVRDPRDVIVSAYFHATRHKRVFEGSIGAFLDNSTYGLPALIAFTNGWAEALSTREHLVRSYEDLHSDTQSAVAGILDFLNIAVEPALLQRAIALAQFDKMRAREQEQGIPDHDYDRGDTQSLRMRSGKAHAYGNVMSPAEVAHVLDACAEGLTQLGRSLLAATGVELGATAMQVRG</sequence>
<dbReference type="InterPro" id="IPR000863">
    <property type="entry name" value="Sulfotransferase_dom"/>
</dbReference>
<dbReference type="InterPro" id="IPR027417">
    <property type="entry name" value="P-loop_NTPase"/>
</dbReference>
<keyword evidence="2" id="KW-0808">Transferase</keyword>
<evidence type="ECO:0000256" key="1">
    <source>
        <dbReference type="ARBA" id="ARBA00005771"/>
    </source>
</evidence>
<dbReference type="RefSeq" id="WP_353985171.1">
    <property type="nucleotide sequence ID" value="NZ_JBEWLY010000023.1"/>
</dbReference>
<evidence type="ECO:0000256" key="2">
    <source>
        <dbReference type="ARBA" id="ARBA00022679"/>
    </source>
</evidence>
<protein>
    <submittedName>
        <fullName evidence="4">Sulfotransferase domain-containing protein</fullName>
    </submittedName>
</protein>
<comment type="similarity">
    <text evidence="1">Belongs to the sulfotransferase 1 family.</text>
</comment>
<accession>A0ABV2D485</accession>
<dbReference type="EMBL" id="JBEWLY010000023">
    <property type="protein sequence ID" value="MET1756683.1"/>
    <property type="molecule type" value="Genomic_DNA"/>
</dbReference>
<dbReference type="PANTHER" id="PTHR11783">
    <property type="entry name" value="SULFOTRANSFERASE SULT"/>
    <property type="match status" value="1"/>
</dbReference>
<gene>
    <name evidence="4" type="ORF">ABVV53_14660</name>
</gene>
<feature type="domain" description="Sulfotransferase" evidence="3">
    <location>
        <begin position="32"/>
        <end position="271"/>
    </location>
</feature>
<dbReference type="Proteomes" id="UP001548713">
    <property type="component" value="Unassembled WGS sequence"/>
</dbReference>
<dbReference type="Pfam" id="PF00685">
    <property type="entry name" value="Sulfotransfer_1"/>
    <property type="match status" value="1"/>
</dbReference>
<evidence type="ECO:0000259" key="3">
    <source>
        <dbReference type="Pfam" id="PF00685"/>
    </source>
</evidence>
<name>A0ABV2D485_9SPHN</name>